<dbReference type="SUPFAM" id="SSF46785">
    <property type="entry name" value="Winged helix' DNA-binding domain"/>
    <property type="match status" value="1"/>
</dbReference>
<protein>
    <submittedName>
        <fullName evidence="3">PadR family transcriptional regulator</fullName>
    </submittedName>
</protein>
<feature type="domain" description="Transcription regulator PadR N-terminal" evidence="1">
    <location>
        <begin position="6"/>
        <end position="75"/>
    </location>
</feature>
<dbReference type="EMBL" id="SKFG01000012">
    <property type="protein sequence ID" value="TCZ76602.1"/>
    <property type="molecule type" value="Genomic_DNA"/>
</dbReference>
<dbReference type="InterPro" id="IPR018309">
    <property type="entry name" value="Tscrpt_reg_PadR_C"/>
</dbReference>
<name>A0A4V2WNS7_9BACL</name>
<feature type="domain" description="Transcription regulator PadR C-terminal" evidence="2">
    <location>
        <begin position="89"/>
        <end position="168"/>
    </location>
</feature>
<dbReference type="InterPro" id="IPR036388">
    <property type="entry name" value="WH-like_DNA-bd_sf"/>
</dbReference>
<dbReference type="Proteomes" id="UP000295418">
    <property type="component" value="Unassembled WGS sequence"/>
</dbReference>
<dbReference type="OrthoDB" id="9783723at2"/>
<evidence type="ECO:0000259" key="1">
    <source>
        <dbReference type="Pfam" id="PF03551"/>
    </source>
</evidence>
<dbReference type="PANTHER" id="PTHR43252:SF6">
    <property type="entry name" value="NEGATIVE TRANSCRIPTION REGULATOR PADR"/>
    <property type="match status" value="1"/>
</dbReference>
<dbReference type="Pfam" id="PF10400">
    <property type="entry name" value="Vir_act_alpha_C"/>
    <property type="match status" value="1"/>
</dbReference>
<reference evidence="3 4" key="1">
    <citation type="submission" date="2019-03" db="EMBL/GenBank/DDBJ databases">
        <authorList>
            <person name="Kim M.K.M."/>
        </authorList>
    </citation>
    <scope>NUCLEOTIDE SEQUENCE [LARGE SCALE GENOMIC DNA]</scope>
    <source>
        <strain evidence="3 4">18JY21-1</strain>
    </source>
</reference>
<dbReference type="RefSeq" id="WP_132418575.1">
    <property type="nucleotide sequence ID" value="NZ_SKFG01000012.1"/>
</dbReference>
<dbReference type="InterPro" id="IPR036390">
    <property type="entry name" value="WH_DNA-bd_sf"/>
</dbReference>
<dbReference type="Pfam" id="PF03551">
    <property type="entry name" value="PadR"/>
    <property type="match status" value="1"/>
</dbReference>
<dbReference type="AlphaFoldDB" id="A0A4V2WNS7"/>
<evidence type="ECO:0000313" key="4">
    <source>
        <dbReference type="Proteomes" id="UP000295418"/>
    </source>
</evidence>
<evidence type="ECO:0000259" key="2">
    <source>
        <dbReference type="Pfam" id="PF10400"/>
    </source>
</evidence>
<gene>
    <name evidence="3" type="ORF">E0485_13500</name>
</gene>
<comment type="caution">
    <text evidence="3">The sequence shown here is derived from an EMBL/GenBank/DDBJ whole genome shotgun (WGS) entry which is preliminary data.</text>
</comment>
<evidence type="ECO:0000313" key="3">
    <source>
        <dbReference type="EMBL" id="TCZ76602.1"/>
    </source>
</evidence>
<accession>A0A4V2WNS7</accession>
<proteinExistence type="predicted"/>
<dbReference type="PANTHER" id="PTHR43252">
    <property type="entry name" value="TRANSCRIPTIONAL REGULATOR YQJI"/>
    <property type="match status" value="1"/>
</dbReference>
<keyword evidence="4" id="KW-1185">Reference proteome</keyword>
<organism evidence="3 4">
    <name type="scientific">Paenibacillus albiflavus</name>
    <dbReference type="NCBI Taxonomy" id="2545760"/>
    <lineage>
        <taxon>Bacteria</taxon>
        <taxon>Bacillati</taxon>
        <taxon>Bacillota</taxon>
        <taxon>Bacilli</taxon>
        <taxon>Bacillales</taxon>
        <taxon>Paenibacillaceae</taxon>
        <taxon>Paenibacillus</taxon>
    </lineage>
</organism>
<dbReference type="Gene3D" id="1.10.10.10">
    <property type="entry name" value="Winged helix-like DNA-binding domain superfamily/Winged helix DNA-binding domain"/>
    <property type="match status" value="1"/>
</dbReference>
<sequence>MLENIILGLLMEGELSGYDIKKTIDSTIGMFYKASYGSLYPALGRLTSKGLVSVTELENSKNKKLYRILPSGKEMFLAWLAEPLQISLNEHLLKIFFYDYLDEETRQVRLNEYGVKLETEIRRMQAVEQIVTQELKQVEDPNSYYYRVSVLTYGSSHFQMSKQWIQNIKERK</sequence>
<dbReference type="InterPro" id="IPR005149">
    <property type="entry name" value="Tscrpt_reg_PadR_N"/>
</dbReference>